<evidence type="ECO:0000313" key="1">
    <source>
        <dbReference type="EMBL" id="JAH28476.1"/>
    </source>
</evidence>
<protein>
    <submittedName>
        <fullName evidence="1">Uncharacterized protein</fullName>
    </submittedName>
</protein>
<dbReference type="AlphaFoldDB" id="A0A0E9RH51"/>
<proteinExistence type="predicted"/>
<dbReference type="EMBL" id="GBXM01080101">
    <property type="protein sequence ID" value="JAH28476.1"/>
    <property type="molecule type" value="Transcribed_RNA"/>
</dbReference>
<name>A0A0E9RH51_ANGAN</name>
<accession>A0A0E9RH51</accession>
<reference evidence="1" key="2">
    <citation type="journal article" date="2015" name="Fish Shellfish Immunol.">
        <title>Early steps in the European eel (Anguilla anguilla)-Vibrio vulnificus interaction in the gills: Role of the RtxA13 toxin.</title>
        <authorList>
            <person name="Callol A."/>
            <person name="Pajuelo D."/>
            <person name="Ebbesson L."/>
            <person name="Teles M."/>
            <person name="MacKenzie S."/>
            <person name="Amaro C."/>
        </authorList>
    </citation>
    <scope>NUCLEOTIDE SEQUENCE</scope>
</reference>
<organism evidence="1">
    <name type="scientific">Anguilla anguilla</name>
    <name type="common">European freshwater eel</name>
    <name type="synonym">Muraena anguilla</name>
    <dbReference type="NCBI Taxonomy" id="7936"/>
    <lineage>
        <taxon>Eukaryota</taxon>
        <taxon>Metazoa</taxon>
        <taxon>Chordata</taxon>
        <taxon>Craniata</taxon>
        <taxon>Vertebrata</taxon>
        <taxon>Euteleostomi</taxon>
        <taxon>Actinopterygii</taxon>
        <taxon>Neopterygii</taxon>
        <taxon>Teleostei</taxon>
        <taxon>Anguilliformes</taxon>
        <taxon>Anguillidae</taxon>
        <taxon>Anguilla</taxon>
    </lineage>
</organism>
<sequence>MSNTTHSGRLHCMDPIHTTEEYFNRSQQTIPTKAFTILVLPKIEHKSVTTCNTLTGTTAISDFHI</sequence>
<reference evidence="1" key="1">
    <citation type="submission" date="2014-11" db="EMBL/GenBank/DDBJ databases">
        <authorList>
            <person name="Amaro Gonzalez C."/>
        </authorList>
    </citation>
    <scope>NUCLEOTIDE SEQUENCE</scope>
</reference>